<dbReference type="EMBL" id="BTRK01000003">
    <property type="protein sequence ID" value="GMR40917.1"/>
    <property type="molecule type" value="Genomic_DNA"/>
</dbReference>
<protein>
    <submittedName>
        <fullName evidence="3">Uncharacterized protein</fullName>
    </submittedName>
</protein>
<evidence type="ECO:0000313" key="3">
    <source>
        <dbReference type="EMBL" id="GMR40917.1"/>
    </source>
</evidence>
<feature type="non-terminal residue" evidence="3">
    <location>
        <position position="1"/>
    </location>
</feature>
<name>A0AAN4ZME2_9BILA</name>
<keyword evidence="4" id="KW-1185">Reference proteome</keyword>
<reference evidence="4" key="1">
    <citation type="submission" date="2022-10" db="EMBL/GenBank/DDBJ databases">
        <title>Genome assembly of Pristionchus species.</title>
        <authorList>
            <person name="Yoshida K."/>
            <person name="Sommer R.J."/>
        </authorList>
    </citation>
    <scope>NUCLEOTIDE SEQUENCE [LARGE SCALE GENOMIC DNA]</scope>
    <source>
        <strain evidence="4">RS5460</strain>
    </source>
</reference>
<comment type="caution">
    <text evidence="3">The sequence shown here is derived from an EMBL/GenBank/DDBJ whole genome shotgun (WGS) entry which is preliminary data.</text>
</comment>
<dbReference type="AlphaFoldDB" id="A0AAN4ZME2"/>
<accession>A0AAN4ZME2</accession>
<proteinExistence type="predicted"/>
<feature type="region of interest" description="Disordered" evidence="2">
    <location>
        <begin position="1"/>
        <end position="21"/>
    </location>
</feature>
<gene>
    <name evidence="3" type="ORF">PMAYCL1PPCAC_11112</name>
</gene>
<evidence type="ECO:0000256" key="2">
    <source>
        <dbReference type="SAM" id="MobiDB-lite"/>
    </source>
</evidence>
<evidence type="ECO:0000313" key="4">
    <source>
        <dbReference type="Proteomes" id="UP001328107"/>
    </source>
</evidence>
<keyword evidence="1" id="KW-0175">Coiled coil</keyword>
<feature type="coiled-coil region" evidence="1">
    <location>
        <begin position="38"/>
        <end position="72"/>
    </location>
</feature>
<organism evidence="3 4">
    <name type="scientific">Pristionchus mayeri</name>
    <dbReference type="NCBI Taxonomy" id="1317129"/>
    <lineage>
        <taxon>Eukaryota</taxon>
        <taxon>Metazoa</taxon>
        <taxon>Ecdysozoa</taxon>
        <taxon>Nematoda</taxon>
        <taxon>Chromadorea</taxon>
        <taxon>Rhabditida</taxon>
        <taxon>Rhabditina</taxon>
        <taxon>Diplogasteromorpha</taxon>
        <taxon>Diplogasteroidea</taxon>
        <taxon>Neodiplogasteridae</taxon>
        <taxon>Pristionchus</taxon>
    </lineage>
</organism>
<sequence length="140" mass="15820">EEPSTSRCNSASSSAASSSYLATANSTVEIKNLKKQYVENMKRLVRTCRKQVENLTKEKEDALRKLKARDEIRIKPEKAEKVGKENKIVLNFRSALHLHQWVALQRIDVAGVDIGGRANENDIKYTLVDRDSTCREADSN</sequence>
<dbReference type="Proteomes" id="UP001328107">
    <property type="component" value="Unassembled WGS sequence"/>
</dbReference>
<evidence type="ECO:0000256" key="1">
    <source>
        <dbReference type="SAM" id="Coils"/>
    </source>
</evidence>